<name>A0A2S2NWR6_SCHGA</name>
<keyword evidence="8" id="KW-0472">Membrane</keyword>
<dbReference type="InterPro" id="IPR036838">
    <property type="entry name" value="Ribosomal_uS10_dom_sf"/>
</dbReference>
<dbReference type="AlphaFoldDB" id="A0A2S2NWR6"/>
<gene>
    <name evidence="10" type="primary">mRpS10</name>
    <name evidence="10" type="ORF">g.97709</name>
</gene>
<dbReference type="Gene3D" id="3.30.70.600">
    <property type="entry name" value="Ribosomal protein S10 domain"/>
    <property type="match status" value="1"/>
</dbReference>
<evidence type="ECO:0000256" key="3">
    <source>
        <dbReference type="ARBA" id="ARBA00022980"/>
    </source>
</evidence>
<sequence length="193" mass="22727">MTTFLKTLLMNSRKTSAFLPSNFNLSTRWFCAKRLRSEESKIDQNDLAAVITQNEELDKLYKTIEFECRSNDRAVLRSYTQFATMAANELGIQVGKCWSPRKAHHERYTLLRSIHVHKRCRVQYEVRTWFRFIHFHKLTGSTAETFLEYVQRNLPEGVALKVTKVSYLNLNYFILTLMINVLKILAGTFRKYS</sequence>
<dbReference type="SUPFAM" id="SSF54999">
    <property type="entry name" value="Ribosomal protein S10"/>
    <property type="match status" value="1"/>
</dbReference>
<evidence type="ECO:0000256" key="6">
    <source>
        <dbReference type="ARBA" id="ARBA00035261"/>
    </source>
</evidence>
<proteinExistence type="inferred from homology"/>
<dbReference type="PANTHER" id="PTHR13334">
    <property type="entry name" value="MITOCHONDRIAL 28S RIBOSOMAL PROTEIN S10"/>
    <property type="match status" value="1"/>
</dbReference>
<evidence type="ECO:0000256" key="8">
    <source>
        <dbReference type="SAM" id="Phobius"/>
    </source>
</evidence>
<comment type="subcellular location">
    <subcellularLocation>
        <location evidence="1">Mitochondrion</location>
    </subcellularLocation>
</comment>
<evidence type="ECO:0000256" key="1">
    <source>
        <dbReference type="ARBA" id="ARBA00004173"/>
    </source>
</evidence>
<reference evidence="10" key="1">
    <citation type="submission" date="2018-04" db="EMBL/GenBank/DDBJ databases">
        <title>Transcriptome of Schizaphis graminum biotype I.</title>
        <authorList>
            <person name="Scully E.D."/>
            <person name="Geib S.M."/>
            <person name="Palmer N.A."/>
            <person name="Koch K."/>
            <person name="Bradshaw J."/>
            <person name="Heng-Moss T."/>
            <person name="Sarath G."/>
        </authorList>
    </citation>
    <scope>NUCLEOTIDE SEQUENCE</scope>
</reference>
<dbReference type="PANTHER" id="PTHR13334:SF4">
    <property type="entry name" value="SMALL RIBOSOMAL SUBUNIT PROTEIN US10M"/>
    <property type="match status" value="1"/>
</dbReference>
<feature type="transmembrane region" description="Helical" evidence="8">
    <location>
        <begin position="170"/>
        <end position="189"/>
    </location>
</feature>
<evidence type="ECO:0000256" key="2">
    <source>
        <dbReference type="ARBA" id="ARBA00007102"/>
    </source>
</evidence>
<evidence type="ECO:0000256" key="7">
    <source>
        <dbReference type="ARBA" id="ARBA00035544"/>
    </source>
</evidence>
<organism evidence="10">
    <name type="scientific">Schizaphis graminum</name>
    <name type="common">Green bug aphid</name>
    <dbReference type="NCBI Taxonomy" id="13262"/>
    <lineage>
        <taxon>Eukaryota</taxon>
        <taxon>Metazoa</taxon>
        <taxon>Ecdysozoa</taxon>
        <taxon>Arthropoda</taxon>
        <taxon>Hexapoda</taxon>
        <taxon>Insecta</taxon>
        <taxon>Pterygota</taxon>
        <taxon>Neoptera</taxon>
        <taxon>Paraneoptera</taxon>
        <taxon>Hemiptera</taxon>
        <taxon>Sternorrhyncha</taxon>
        <taxon>Aphidomorpha</taxon>
        <taxon>Aphidoidea</taxon>
        <taxon>Aphididae</taxon>
        <taxon>Aphidini</taxon>
        <taxon>Schizaphis</taxon>
    </lineage>
</organism>
<protein>
    <recommendedName>
        <fullName evidence="6">Small ribosomal subunit protein uS10m</fullName>
    </recommendedName>
    <alternativeName>
        <fullName evidence="7">28S ribosomal protein S10, mitochondrial</fullName>
    </alternativeName>
</protein>
<keyword evidence="3 10" id="KW-0689">Ribosomal protein</keyword>
<dbReference type="Pfam" id="PF00338">
    <property type="entry name" value="Ribosomal_S10"/>
    <property type="match status" value="1"/>
</dbReference>
<dbReference type="InterPro" id="IPR027486">
    <property type="entry name" value="Ribosomal_uS10_dom"/>
</dbReference>
<keyword evidence="8" id="KW-0812">Transmembrane</keyword>
<comment type="similarity">
    <text evidence="2">Belongs to the universal ribosomal protein uS10 family.</text>
</comment>
<keyword evidence="4" id="KW-0496">Mitochondrion</keyword>
<evidence type="ECO:0000256" key="4">
    <source>
        <dbReference type="ARBA" id="ARBA00023128"/>
    </source>
</evidence>
<accession>A0A2S2NWR6</accession>
<keyword evidence="5" id="KW-0687">Ribonucleoprotein</keyword>
<evidence type="ECO:0000313" key="10">
    <source>
        <dbReference type="EMBL" id="MBY21673.1"/>
    </source>
</evidence>
<dbReference type="SMART" id="SM01403">
    <property type="entry name" value="Ribosomal_S10"/>
    <property type="match status" value="1"/>
</dbReference>
<evidence type="ECO:0000259" key="9">
    <source>
        <dbReference type="SMART" id="SM01403"/>
    </source>
</evidence>
<dbReference type="GO" id="GO:0005763">
    <property type="term" value="C:mitochondrial small ribosomal subunit"/>
    <property type="evidence" value="ECO:0007669"/>
    <property type="project" value="InterPro"/>
</dbReference>
<feature type="domain" description="Small ribosomal subunit protein uS10" evidence="9">
    <location>
        <begin position="65"/>
        <end position="163"/>
    </location>
</feature>
<evidence type="ECO:0000256" key="5">
    <source>
        <dbReference type="ARBA" id="ARBA00023274"/>
    </source>
</evidence>
<dbReference type="EMBL" id="GGMR01009054">
    <property type="protein sequence ID" value="MBY21673.1"/>
    <property type="molecule type" value="Transcribed_RNA"/>
</dbReference>
<keyword evidence="8" id="KW-1133">Transmembrane helix</keyword>
<dbReference type="InterPro" id="IPR040055">
    <property type="entry name" value="Ribosomal_uS10m"/>
</dbReference>